<reference evidence="2" key="1">
    <citation type="submission" date="2015-07" db="EMBL/GenBank/DDBJ databases">
        <title>Complete Genome of Thermincola ferriacetica strain Z-0001T.</title>
        <authorList>
            <person name="Lusk B."/>
            <person name="Badalamenti J.P."/>
            <person name="Parameswaran P."/>
            <person name="Bond D.R."/>
            <person name="Torres C.I."/>
        </authorList>
    </citation>
    <scope>NUCLEOTIDE SEQUENCE [LARGE SCALE GENOMIC DNA]</scope>
    <source>
        <strain evidence="2">Z-0001</strain>
    </source>
</reference>
<protein>
    <submittedName>
        <fullName evidence="1">RNA-binding protein</fullName>
    </submittedName>
</protein>
<evidence type="ECO:0000313" key="1">
    <source>
        <dbReference type="EMBL" id="KNZ71111.1"/>
    </source>
</evidence>
<sequence>MCEANAYIRTRDNEELLLSSVDKVIPNGDELLLENIFGQRKIIKGKIVEMALVDHKIIIEKTEQ</sequence>
<gene>
    <name evidence="1" type="ORF">Tfer_0187</name>
</gene>
<dbReference type="Proteomes" id="UP000037175">
    <property type="component" value="Unassembled WGS sequence"/>
</dbReference>
<dbReference type="RefSeq" id="WP_013120111.1">
    <property type="nucleotide sequence ID" value="NZ_LGTE01000001.1"/>
</dbReference>
<proteinExistence type="predicted"/>
<name>A0A0L6W6M1_9FIRM</name>
<dbReference type="AlphaFoldDB" id="A0A0L6W6M1"/>
<accession>A0A0L6W6M1</accession>
<comment type="caution">
    <text evidence="1">The sequence shown here is derived from an EMBL/GenBank/DDBJ whole genome shotgun (WGS) entry which is preliminary data.</text>
</comment>
<dbReference type="InterPro" id="IPR019300">
    <property type="entry name" value="CooT"/>
</dbReference>
<keyword evidence="2" id="KW-1185">Reference proteome</keyword>
<evidence type="ECO:0000313" key="2">
    <source>
        <dbReference type="Proteomes" id="UP000037175"/>
    </source>
</evidence>
<organism evidence="1 2">
    <name type="scientific">Thermincola ferriacetica</name>
    <dbReference type="NCBI Taxonomy" id="281456"/>
    <lineage>
        <taxon>Bacteria</taxon>
        <taxon>Bacillati</taxon>
        <taxon>Bacillota</taxon>
        <taxon>Clostridia</taxon>
        <taxon>Eubacteriales</taxon>
        <taxon>Thermincolaceae</taxon>
        <taxon>Thermincola</taxon>
    </lineage>
</organism>
<dbReference type="EMBL" id="LGTE01000001">
    <property type="protein sequence ID" value="KNZ71111.1"/>
    <property type="molecule type" value="Genomic_DNA"/>
</dbReference>
<dbReference type="Pfam" id="PF10133">
    <property type="entry name" value="CooT"/>
    <property type="match status" value="1"/>
</dbReference>